<feature type="transmembrane region" description="Helical" evidence="1">
    <location>
        <begin position="6"/>
        <end position="26"/>
    </location>
</feature>
<name>A0A0F8YED4_9ZZZZ</name>
<reference evidence="2" key="1">
    <citation type="journal article" date="2015" name="Nature">
        <title>Complex archaea that bridge the gap between prokaryotes and eukaryotes.</title>
        <authorList>
            <person name="Spang A."/>
            <person name="Saw J.H."/>
            <person name="Jorgensen S.L."/>
            <person name="Zaremba-Niedzwiedzka K."/>
            <person name="Martijn J."/>
            <person name="Lind A.E."/>
            <person name="van Eijk R."/>
            <person name="Schleper C."/>
            <person name="Guy L."/>
            <person name="Ettema T.J."/>
        </authorList>
    </citation>
    <scope>NUCLEOTIDE SEQUENCE</scope>
</reference>
<organism evidence="2">
    <name type="scientific">marine sediment metagenome</name>
    <dbReference type="NCBI Taxonomy" id="412755"/>
    <lineage>
        <taxon>unclassified sequences</taxon>
        <taxon>metagenomes</taxon>
        <taxon>ecological metagenomes</taxon>
    </lineage>
</organism>
<dbReference type="EMBL" id="LAZR01053865">
    <property type="protein sequence ID" value="KKK79793.1"/>
    <property type="molecule type" value="Genomic_DNA"/>
</dbReference>
<sequence>MSEIQALLIVTAVILAPGLYIIYVGIRDADKGEGW</sequence>
<accession>A0A0F8YED4</accession>
<proteinExistence type="predicted"/>
<protein>
    <submittedName>
        <fullName evidence="2">Uncharacterized protein</fullName>
    </submittedName>
</protein>
<evidence type="ECO:0000313" key="2">
    <source>
        <dbReference type="EMBL" id="KKK79793.1"/>
    </source>
</evidence>
<keyword evidence="1" id="KW-0812">Transmembrane</keyword>
<dbReference type="AlphaFoldDB" id="A0A0F8YED4"/>
<comment type="caution">
    <text evidence="2">The sequence shown here is derived from an EMBL/GenBank/DDBJ whole genome shotgun (WGS) entry which is preliminary data.</text>
</comment>
<evidence type="ECO:0000256" key="1">
    <source>
        <dbReference type="SAM" id="Phobius"/>
    </source>
</evidence>
<keyword evidence="1" id="KW-1133">Transmembrane helix</keyword>
<keyword evidence="1" id="KW-0472">Membrane</keyword>
<gene>
    <name evidence="2" type="ORF">LCGC14_2829920</name>
</gene>